<organism evidence="10 11">
    <name type="scientific">Nocardioides eburneus</name>
    <dbReference type="NCBI Taxonomy" id="3231482"/>
    <lineage>
        <taxon>Bacteria</taxon>
        <taxon>Bacillati</taxon>
        <taxon>Actinomycetota</taxon>
        <taxon>Actinomycetes</taxon>
        <taxon>Propionibacteriales</taxon>
        <taxon>Nocardioidaceae</taxon>
        <taxon>Nocardioides</taxon>
    </lineage>
</organism>
<feature type="transmembrane region" description="Helical" evidence="8">
    <location>
        <begin position="274"/>
        <end position="295"/>
    </location>
</feature>
<feature type="transmembrane region" description="Helical" evidence="8">
    <location>
        <begin position="307"/>
        <end position="327"/>
    </location>
</feature>
<keyword evidence="6 8" id="KW-0472">Membrane</keyword>
<feature type="transmembrane region" description="Helical" evidence="8">
    <location>
        <begin position="193"/>
        <end position="211"/>
    </location>
</feature>
<dbReference type="InterPro" id="IPR005829">
    <property type="entry name" value="Sugar_transporter_CS"/>
</dbReference>
<dbReference type="PANTHER" id="PTHR23517:SF13">
    <property type="entry name" value="MAJOR FACILITATOR SUPERFAMILY MFS_1"/>
    <property type="match status" value="1"/>
</dbReference>
<feature type="transmembrane region" description="Helical" evidence="8">
    <location>
        <begin position="333"/>
        <end position="354"/>
    </location>
</feature>
<accession>A0ABV3T2M3</accession>
<evidence type="ECO:0000256" key="7">
    <source>
        <dbReference type="SAM" id="MobiDB-lite"/>
    </source>
</evidence>
<keyword evidence="4 8" id="KW-0812">Transmembrane</keyword>
<evidence type="ECO:0000256" key="6">
    <source>
        <dbReference type="ARBA" id="ARBA00023136"/>
    </source>
</evidence>
<evidence type="ECO:0000256" key="2">
    <source>
        <dbReference type="ARBA" id="ARBA00022448"/>
    </source>
</evidence>
<comment type="caution">
    <text evidence="10">The sequence shown here is derived from an EMBL/GenBank/DDBJ whole genome shotgun (WGS) entry which is preliminary data.</text>
</comment>
<evidence type="ECO:0000259" key="9">
    <source>
        <dbReference type="PROSITE" id="PS50850"/>
    </source>
</evidence>
<feature type="transmembrane region" description="Helical" evidence="8">
    <location>
        <begin position="128"/>
        <end position="146"/>
    </location>
</feature>
<feature type="transmembrane region" description="Helical" evidence="8">
    <location>
        <begin position="366"/>
        <end position="386"/>
    </location>
</feature>
<keyword evidence="5 8" id="KW-1133">Transmembrane helix</keyword>
<comment type="subcellular location">
    <subcellularLocation>
        <location evidence="1">Cell membrane</location>
        <topology evidence="1">Multi-pass membrane protein</topology>
    </subcellularLocation>
</comment>
<gene>
    <name evidence="10" type="ORF">AB3X52_14740</name>
</gene>
<evidence type="ECO:0000256" key="4">
    <source>
        <dbReference type="ARBA" id="ARBA00022692"/>
    </source>
</evidence>
<evidence type="ECO:0000256" key="8">
    <source>
        <dbReference type="SAM" id="Phobius"/>
    </source>
</evidence>
<feature type="region of interest" description="Disordered" evidence="7">
    <location>
        <begin position="1"/>
        <end position="25"/>
    </location>
</feature>
<dbReference type="PROSITE" id="PS00216">
    <property type="entry name" value="SUGAR_TRANSPORT_1"/>
    <property type="match status" value="1"/>
</dbReference>
<dbReference type="EMBL" id="JBFPJR010000028">
    <property type="protein sequence ID" value="MEX0428882.1"/>
    <property type="molecule type" value="Genomic_DNA"/>
</dbReference>
<dbReference type="InterPro" id="IPR011701">
    <property type="entry name" value="MFS"/>
</dbReference>
<dbReference type="SUPFAM" id="SSF103473">
    <property type="entry name" value="MFS general substrate transporter"/>
    <property type="match status" value="1"/>
</dbReference>
<keyword evidence="2" id="KW-0813">Transport</keyword>
<dbReference type="PROSITE" id="PS50850">
    <property type="entry name" value="MFS"/>
    <property type="match status" value="1"/>
</dbReference>
<feature type="transmembrane region" description="Helical" evidence="8">
    <location>
        <begin position="240"/>
        <end position="262"/>
    </location>
</feature>
<sequence length="424" mass="43606">MTAETVAPRRTRVASGPGGPATGRSSSASGAWLLVAAAMFVIGWGGNEFTPLLLVYRDTAGYSQVDVDVFLGAYVLGLVPGLLVASALSDRFGRRPLMLAGLVCSLVGSVVLAVGDVAGFGVLFAGRAFSGAAVGIAMAVGTTWVSELSAAPYDLSAASGAGARRSSIALSAGFGLGPASAGILAQWATPPLVWPYVVQVLLCLPILVLLMRRGVETRRGHGSVRVLHRLRVPAAGHRRFVHVVLPMAPWIFGSAAIAYAIVPQLVDTAVGEWALLYTVGLTVATLGCGVAVQPIARRLDDVSTARAVVVSMVVMTVGIALAALTALTGSPSLAAPVAVLLGAAYGIAVVSGLLEVQRIAEPDERAGLTGVYYSLAYLGFLLPAVLAGLHHWFGYVTMLGTVALVSLCCTLICASGWSRHLPAR</sequence>
<dbReference type="InterPro" id="IPR020846">
    <property type="entry name" value="MFS_dom"/>
</dbReference>
<dbReference type="InterPro" id="IPR050171">
    <property type="entry name" value="MFS_Transporters"/>
</dbReference>
<evidence type="ECO:0000256" key="3">
    <source>
        <dbReference type="ARBA" id="ARBA00022475"/>
    </source>
</evidence>
<feature type="transmembrane region" description="Helical" evidence="8">
    <location>
        <begin position="97"/>
        <end position="122"/>
    </location>
</feature>
<evidence type="ECO:0000256" key="1">
    <source>
        <dbReference type="ARBA" id="ARBA00004651"/>
    </source>
</evidence>
<dbReference type="Pfam" id="PF07690">
    <property type="entry name" value="MFS_1"/>
    <property type="match status" value="1"/>
</dbReference>
<feature type="domain" description="Major facilitator superfamily (MFS) profile" evidence="9">
    <location>
        <begin position="31"/>
        <end position="418"/>
    </location>
</feature>
<evidence type="ECO:0000313" key="10">
    <source>
        <dbReference type="EMBL" id="MEX0428882.1"/>
    </source>
</evidence>
<dbReference type="PANTHER" id="PTHR23517">
    <property type="entry name" value="RESISTANCE PROTEIN MDTM, PUTATIVE-RELATED-RELATED"/>
    <property type="match status" value="1"/>
</dbReference>
<keyword evidence="11" id="KW-1185">Reference proteome</keyword>
<dbReference type="Gene3D" id="1.20.1250.20">
    <property type="entry name" value="MFS general substrate transporter like domains"/>
    <property type="match status" value="1"/>
</dbReference>
<evidence type="ECO:0000256" key="5">
    <source>
        <dbReference type="ARBA" id="ARBA00022989"/>
    </source>
</evidence>
<dbReference type="InterPro" id="IPR036259">
    <property type="entry name" value="MFS_trans_sf"/>
</dbReference>
<name>A0ABV3T2M3_9ACTN</name>
<keyword evidence="3" id="KW-1003">Cell membrane</keyword>
<feature type="transmembrane region" description="Helical" evidence="8">
    <location>
        <begin position="30"/>
        <end position="47"/>
    </location>
</feature>
<evidence type="ECO:0000313" key="11">
    <source>
        <dbReference type="Proteomes" id="UP001556631"/>
    </source>
</evidence>
<feature type="transmembrane region" description="Helical" evidence="8">
    <location>
        <begin position="67"/>
        <end position="85"/>
    </location>
</feature>
<dbReference type="Proteomes" id="UP001556631">
    <property type="component" value="Unassembled WGS sequence"/>
</dbReference>
<proteinExistence type="predicted"/>
<reference evidence="10 11" key="1">
    <citation type="submission" date="2024-07" db="EMBL/GenBank/DDBJ databases">
        <authorList>
            <person name="Lee S."/>
            <person name="Kang M."/>
        </authorList>
    </citation>
    <scope>NUCLEOTIDE SEQUENCE [LARGE SCALE GENOMIC DNA]</scope>
    <source>
        <strain evidence="10 11">DS6</strain>
    </source>
</reference>
<dbReference type="RefSeq" id="WP_367994851.1">
    <property type="nucleotide sequence ID" value="NZ_JBFPJR010000028.1"/>
</dbReference>
<feature type="transmembrane region" description="Helical" evidence="8">
    <location>
        <begin position="167"/>
        <end position="187"/>
    </location>
</feature>
<protein>
    <submittedName>
        <fullName evidence="10">MFS transporter</fullName>
    </submittedName>
</protein>
<feature type="transmembrane region" description="Helical" evidence="8">
    <location>
        <begin position="392"/>
        <end position="414"/>
    </location>
</feature>